<dbReference type="InterPro" id="IPR037396">
    <property type="entry name" value="FMN_HAD"/>
</dbReference>
<dbReference type="FunFam" id="3.20.20.70:FF:000029">
    <property type="entry name" value="L-lactate dehydrogenase"/>
    <property type="match status" value="1"/>
</dbReference>
<evidence type="ECO:0000256" key="8">
    <source>
        <dbReference type="SAM" id="MobiDB-lite"/>
    </source>
</evidence>
<feature type="binding site" evidence="7">
    <location>
        <position position="175"/>
    </location>
    <ligand>
        <name>FMN</name>
        <dbReference type="ChEBI" id="CHEBI:58210"/>
    </ligand>
</feature>
<feature type="binding site" evidence="7">
    <location>
        <position position="149"/>
    </location>
    <ligand>
        <name>glyoxylate</name>
        <dbReference type="ChEBI" id="CHEBI:36655"/>
    </ligand>
</feature>
<evidence type="ECO:0000256" key="6">
    <source>
        <dbReference type="PIRSR" id="PIRSR000138-1"/>
    </source>
</evidence>
<dbReference type="Pfam" id="PF01070">
    <property type="entry name" value="FMN_dh"/>
    <property type="match status" value="1"/>
</dbReference>
<dbReference type="SUPFAM" id="SSF51395">
    <property type="entry name" value="FMN-linked oxidoreductases"/>
    <property type="match status" value="1"/>
</dbReference>
<accession>A0A4Y3R9Q7</accession>
<dbReference type="InterPro" id="IPR008259">
    <property type="entry name" value="FMN_hydac_DH_AS"/>
</dbReference>
<dbReference type="PROSITE" id="PS00557">
    <property type="entry name" value="FMN_HYDROXY_ACID_DH_1"/>
    <property type="match status" value="1"/>
</dbReference>
<sequence length="396" mass="40907">MTGGGAHTASPAPAGEAPTPWRDAVCLADVERLAAAELPADVRDFIGGGSGAELTLAANRAALDRIHLLPRVLRDVSGCRSSATLLGRPVSMPVAVAPMGYHRLVHPDGESAGARAAARAGIPFTAAMLSSRPVERIAEAGADTWFQLYWLRDREKTLGLVRRAEEAGCTALVLTADVPWMGRRLRDVRNRFALPAEVTAAHLSASDGATAHRGGSAGSALAAHTGEAFSPAVSWADVERLRAFTRLPLVVKGVLDPADARRAEECGADAVVVSNHGGRQLDGAVPSIDALPAVRRAVGTGCQVLLDSGIRSGLDVLKALALGADGVLLGRPVLWGLAAGGAAGVEHVLRLLATELHTALGLAGCARVADAARLGTAGAPERPRRTATGHEESDHR</sequence>
<evidence type="ECO:0000313" key="10">
    <source>
        <dbReference type="EMBL" id="GEB53447.1"/>
    </source>
</evidence>
<gene>
    <name evidence="10" type="ORF">SCA03_59980</name>
</gene>
<comment type="cofactor">
    <cofactor evidence="1">
        <name>FMN</name>
        <dbReference type="ChEBI" id="CHEBI:58210"/>
    </cofactor>
</comment>
<evidence type="ECO:0000256" key="2">
    <source>
        <dbReference type="ARBA" id="ARBA00022630"/>
    </source>
</evidence>
<feature type="binding site" evidence="7">
    <location>
        <position position="279"/>
    </location>
    <ligand>
        <name>glyoxylate</name>
        <dbReference type="ChEBI" id="CHEBI:36655"/>
    </ligand>
</feature>
<feature type="binding site" evidence="7">
    <location>
        <begin position="330"/>
        <end position="331"/>
    </location>
    <ligand>
        <name>FMN</name>
        <dbReference type="ChEBI" id="CHEBI:58210"/>
    </ligand>
</feature>
<feature type="active site" description="Proton acceptor" evidence="6">
    <location>
        <position position="276"/>
    </location>
</feature>
<comment type="similarity">
    <text evidence="5">Belongs to the FMN-dependent alpha-hydroxy acid dehydrogenase family.</text>
</comment>
<reference evidence="10 11" key="1">
    <citation type="submission" date="2019-06" db="EMBL/GenBank/DDBJ databases">
        <title>Whole genome shotgun sequence of Streptomyces cacaoi subsp. cacaoi NBRC 12748.</title>
        <authorList>
            <person name="Hosoyama A."/>
            <person name="Uohara A."/>
            <person name="Ohji S."/>
            <person name="Ichikawa N."/>
        </authorList>
    </citation>
    <scope>NUCLEOTIDE SEQUENCE [LARGE SCALE GENOMIC DNA]</scope>
    <source>
        <strain evidence="10 11">NBRC 12748</strain>
    </source>
</reference>
<dbReference type="Proteomes" id="UP000319210">
    <property type="component" value="Unassembled WGS sequence"/>
</dbReference>
<feature type="binding site" evidence="7">
    <location>
        <begin position="98"/>
        <end position="100"/>
    </location>
    <ligand>
        <name>FMN</name>
        <dbReference type="ChEBI" id="CHEBI:58210"/>
    </ligand>
</feature>
<keyword evidence="4" id="KW-0560">Oxidoreductase</keyword>
<protein>
    <submittedName>
        <fullName evidence="10">Alpha-hydroxy-acid oxidizing enzyme</fullName>
    </submittedName>
</protein>
<dbReference type="OrthoDB" id="9770452at2"/>
<dbReference type="AlphaFoldDB" id="A0A4Y3R9Q7"/>
<name>A0A4Y3R9Q7_STRCI</name>
<dbReference type="InterPro" id="IPR012133">
    <property type="entry name" value="Alpha-hydoxy_acid_DH_FMN"/>
</dbReference>
<dbReference type="PROSITE" id="PS51349">
    <property type="entry name" value="FMN_HYDROXY_ACID_DH_2"/>
    <property type="match status" value="1"/>
</dbReference>
<feature type="binding site" evidence="7">
    <location>
        <position position="276"/>
    </location>
    <ligand>
        <name>glyoxylate</name>
        <dbReference type="ChEBI" id="CHEBI:36655"/>
    </ligand>
</feature>
<dbReference type="PIRSF" id="PIRSF000138">
    <property type="entry name" value="Al-hdrx_acd_dh"/>
    <property type="match status" value="1"/>
</dbReference>
<dbReference type="RefSeq" id="WP_086817411.1">
    <property type="nucleotide sequence ID" value="NZ_BJMM01000051.1"/>
</dbReference>
<keyword evidence="3 7" id="KW-0288">FMN</keyword>
<dbReference type="Gene3D" id="3.20.20.70">
    <property type="entry name" value="Aldolase class I"/>
    <property type="match status" value="1"/>
</dbReference>
<evidence type="ECO:0000256" key="3">
    <source>
        <dbReference type="ARBA" id="ARBA00022643"/>
    </source>
</evidence>
<feature type="binding site" evidence="7">
    <location>
        <begin position="307"/>
        <end position="311"/>
    </location>
    <ligand>
        <name>FMN</name>
        <dbReference type="ChEBI" id="CHEBI:58210"/>
    </ligand>
</feature>
<keyword evidence="2 7" id="KW-0285">Flavoprotein</keyword>
<dbReference type="GO" id="GO:0010181">
    <property type="term" value="F:FMN binding"/>
    <property type="evidence" value="ECO:0007669"/>
    <property type="project" value="InterPro"/>
</dbReference>
<feature type="domain" description="FMN hydroxy acid dehydrogenase" evidence="9">
    <location>
        <begin position="19"/>
        <end position="381"/>
    </location>
</feature>
<feature type="binding site" evidence="7">
    <location>
        <position position="147"/>
    </location>
    <ligand>
        <name>FMN</name>
        <dbReference type="ChEBI" id="CHEBI:58210"/>
    </ligand>
</feature>
<dbReference type="GO" id="GO:0016614">
    <property type="term" value="F:oxidoreductase activity, acting on CH-OH group of donors"/>
    <property type="evidence" value="ECO:0007669"/>
    <property type="project" value="UniProtKB-ARBA"/>
</dbReference>
<dbReference type="PANTHER" id="PTHR10578:SF107">
    <property type="entry name" value="2-HYDROXYACID OXIDASE 1"/>
    <property type="match status" value="1"/>
</dbReference>
<comment type="caution">
    <text evidence="10">The sequence shown here is derived from an EMBL/GenBank/DDBJ whole genome shotgun (WGS) entry which is preliminary data.</text>
</comment>
<feature type="binding site" evidence="7">
    <location>
        <position position="184"/>
    </location>
    <ligand>
        <name>glyoxylate</name>
        <dbReference type="ChEBI" id="CHEBI:36655"/>
    </ligand>
</feature>
<evidence type="ECO:0000256" key="5">
    <source>
        <dbReference type="ARBA" id="ARBA00024042"/>
    </source>
</evidence>
<evidence type="ECO:0000313" key="11">
    <source>
        <dbReference type="Proteomes" id="UP000319210"/>
    </source>
</evidence>
<feature type="compositionally biased region" description="Basic and acidic residues" evidence="8">
    <location>
        <begin position="381"/>
        <end position="396"/>
    </location>
</feature>
<dbReference type="PANTHER" id="PTHR10578">
    <property type="entry name" value="S -2-HYDROXY-ACID OXIDASE-RELATED"/>
    <property type="match status" value="1"/>
</dbReference>
<keyword evidence="11" id="KW-1185">Reference proteome</keyword>
<dbReference type="EMBL" id="BJMM01000051">
    <property type="protein sequence ID" value="GEB53447.1"/>
    <property type="molecule type" value="Genomic_DNA"/>
</dbReference>
<organism evidence="10 11">
    <name type="scientific">Streptomyces cacaoi</name>
    <dbReference type="NCBI Taxonomy" id="1898"/>
    <lineage>
        <taxon>Bacteria</taxon>
        <taxon>Bacillati</taxon>
        <taxon>Actinomycetota</taxon>
        <taxon>Actinomycetes</taxon>
        <taxon>Kitasatosporales</taxon>
        <taxon>Streptomycetaceae</taxon>
        <taxon>Streptomyces</taxon>
    </lineage>
</organism>
<evidence type="ECO:0000259" key="9">
    <source>
        <dbReference type="PROSITE" id="PS51349"/>
    </source>
</evidence>
<evidence type="ECO:0000256" key="1">
    <source>
        <dbReference type="ARBA" id="ARBA00001917"/>
    </source>
</evidence>
<feature type="region of interest" description="Disordered" evidence="8">
    <location>
        <begin position="376"/>
        <end position="396"/>
    </location>
</feature>
<feature type="binding site" evidence="7">
    <location>
        <position position="252"/>
    </location>
    <ligand>
        <name>FMN</name>
        <dbReference type="ChEBI" id="CHEBI:58210"/>
    </ligand>
</feature>
<evidence type="ECO:0000256" key="7">
    <source>
        <dbReference type="PIRSR" id="PIRSR000138-2"/>
    </source>
</evidence>
<dbReference type="InterPro" id="IPR000262">
    <property type="entry name" value="FMN-dep_DH"/>
</dbReference>
<evidence type="ECO:0000256" key="4">
    <source>
        <dbReference type="ARBA" id="ARBA00023002"/>
    </source>
</evidence>
<proteinExistence type="inferred from homology"/>
<dbReference type="InterPro" id="IPR013785">
    <property type="entry name" value="Aldolase_TIM"/>
</dbReference>
<dbReference type="CDD" id="cd02809">
    <property type="entry name" value="alpha_hydroxyacid_oxid_FMN"/>
    <property type="match status" value="1"/>
</dbReference>
<feature type="binding site" evidence="7">
    <location>
        <position position="274"/>
    </location>
    <ligand>
        <name>FMN</name>
        <dbReference type="ChEBI" id="CHEBI:58210"/>
    </ligand>
</feature>